<dbReference type="GO" id="GO:0008168">
    <property type="term" value="F:methyltransferase activity"/>
    <property type="evidence" value="ECO:0007669"/>
    <property type="project" value="UniProtKB-KW"/>
</dbReference>
<keyword evidence="1" id="KW-0489">Methyltransferase</keyword>
<dbReference type="PROSITE" id="PS01184">
    <property type="entry name" value="UBIE_2"/>
    <property type="match status" value="1"/>
</dbReference>
<dbReference type="InterPro" id="IPR029063">
    <property type="entry name" value="SAM-dependent_MTases_sf"/>
</dbReference>
<dbReference type="NCBIfam" id="TIGR01934">
    <property type="entry name" value="MenG_MenH_UbiE"/>
    <property type="match status" value="1"/>
</dbReference>
<dbReference type="CDD" id="cd02440">
    <property type="entry name" value="AdoMet_MTases"/>
    <property type="match status" value="1"/>
</dbReference>
<dbReference type="Pfam" id="PF01209">
    <property type="entry name" value="Ubie_methyltran"/>
    <property type="match status" value="1"/>
</dbReference>
<dbReference type="PANTHER" id="PTHR43591:SF24">
    <property type="entry name" value="2-METHOXY-6-POLYPRENYL-1,4-BENZOQUINOL METHYLASE, MITOCHONDRIAL"/>
    <property type="match status" value="1"/>
</dbReference>
<dbReference type="SUPFAM" id="SSF53335">
    <property type="entry name" value="S-adenosyl-L-methionine-dependent methyltransferases"/>
    <property type="match status" value="1"/>
</dbReference>
<accession>A0A6J7G1J8</accession>
<evidence type="ECO:0000256" key="3">
    <source>
        <dbReference type="ARBA" id="ARBA00022691"/>
    </source>
</evidence>
<sequence length="234" mass="25722">MSKADLTKKAQEVAAMFDGVAKNYDKANDLLSFGSARIWRKQVAKLVNPQSGQTILDLAAGTGASSVAFFKPGVRVVAADFSNGMLEEGRKRHPEINFVFADATSLPFQEAEFDTVTISFGLRNVENTELALSEMLRVLKPGGKLVVCEFSAIPNKFLHSLYRFYLKILLPKISALVSKTPEAYSYLAESIDAWPKQAELAKLIEKVGYQSVGFRNQTLGIVAIHTGYKPQKAN</sequence>
<evidence type="ECO:0000256" key="2">
    <source>
        <dbReference type="ARBA" id="ARBA00022679"/>
    </source>
</evidence>
<keyword evidence="3" id="KW-0949">S-adenosyl-L-methionine</keyword>
<gene>
    <name evidence="4" type="ORF">UFOPK3592_00516</name>
</gene>
<dbReference type="HAMAP" id="MF_01813">
    <property type="entry name" value="MenG_UbiE_methyltr"/>
    <property type="match status" value="1"/>
</dbReference>
<dbReference type="InterPro" id="IPR023576">
    <property type="entry name" value="UbiE/COQ5_MeTrFase_CS"/>
</dbReference>
<dbReference type="AlphaFoldDB" id="A0A6J7G1J8"/>
<name>A0A6J7G1J8_9ZZZZ</name>
<dbReference type="EMBL" id="CAFBML010000046">
    <property type="protein sequence ID" value="CAB4902222.1"/>
    <property type="molecule type" value="Genomic_DNA"/>
</dbReference>
<evidence type="ECO:0000313" key="4">
    <source>
        <dbReference type="EMBL" id="CAB4902222.1"/>
    </source>
</evidence>
<evidence type="ECO:0000256" key="1">
    <source>
        <dbReference type="ARBA" id="ARBA00022603"/>
    </source>
</evidence>
<dbReference type="Gene3D" id="3.40.50.150">
    <property type="entry name" value="Vaccinia Virus protein VP39"/>
    <property type="match status" value="1"/>
</dbReference>
<dbReference type="NCBIfam" id="NF001244">
    <property type="entry name" value="PRK00216.1-5"/>
    <property type="match status" value="1"/>
</dbReference>
<organism evidence="4">
    <name type="scientific">freshwater metagenome</name>
    <dbReference type="NCBI Taxonomy" id="449393"/>
    <lineage>
        <taxon>unclassified sequences</taxon>
        <taxon>metagenomes</taxon>
        <taxon>ecological metagenomes</taxon>
    </lineage>
</organism>
<protein>
    <submittedName>
        <fullName evidence="4">Unannotated protein</fullName>
    </submittedName>
</protein>
<dbReference type="GO" id="GO:0042181">
    <property type="term" value="P:ketone biosynthetic process"/>
    <property type="evidence" value="ECO:0007669"/>
    <property type="project" value="UniProtKB-ARBA"/>
</dbReference>
<dbReference type="GO" id="GO:0032259">
    <property type="term" value="P:methylation"/>
    <property type="evidence" value="ECO:0007669"/>
    <property type="project" value="UniProtKB-KW"/>
</dbReference>
<dbReference type="PROSITE" id="PS51608">
    <property type="entry name" value="SAM_MT_UBIE"/>
    <property type="match status" value="1"/>
</dbReference>
<proteinExistence type="inferred from homology"/>
<dbReference type="InterPro" id="IPR004033">
    <property type="entry name" value="UbiE/COQ5_MeTrFase"/>
</dbReference>
<keyword evidence="2" id="KW-0808">Transferase</keyword>
<dbReference type="PANTHER" id="PTHR43591">
    <property type="entry name" value="METHYLTRANSFERASE"/>
    <property type="match status" value="1"/>
</dbReference>
<reference evidence="4" key="1">
    <citation type="submission" date="2020-05" db="EMBL/GenBank/DDBJ databases">
        <authorList>
            <person name="Chiriac C."/>
            <person name="Salcher M."/>
            <person name="Ghai R."/>
            <person name="Kavagutti S V."/>
        </authorList>
    </citation>
    <scope>NUCLEOTIDE SEQUENCE</scope>
</reference>